<protein>
    <recommendedName>
        <fullName evidence="5">Nucleolar protein 10</fullName>
    </recommendedName>
</protein>
<reference evidence="6" key="1">
    <citation type="submission" date="2020-09" db="EMBL/GenBank/DDBJ databases">
        <authorList>
            <person name="Kikuchi T."/>
        </authorList>
    </citation>
    <scope>NUCLEOTIDE SEQUENCE</scope>
    <source>
        <strain evidence="6">Ka4C1</strain>
    </source>
</reference>
<dbReference type="PANTHER" id="PTHR13305:SF0">
    <property type="entry name" value="H_ACA RIBONUCLEOPROTEIN COMPLEX SUBUNIT 3"/>
    <property type="match status" value="1"/>
</dbReference>
<dbReference type="InterPro" id="IPR036756">
    <property type="entry name" value="H/ACA_rnp_Nop10_sf"/>
</dbReference>
<dbReference type="SUPFAM" id="SSF144210">
    <property type="entry name" value="Nop10-like SnoRNP"/>
    <property type="match status" value="1"/>
</dbReference>
<dbReference type="GO" id="GO:1904874">
    <property type="term" value="P:positive regulation of telomerase RNA localization to Cajal body"/>
    <property type="evidence" value="ECO:0007669"/>
    <property type="project" value="TreeGrafter"/>
</dbReference>
<name>A0A7I8XBH6_BURXY</name>
<evidence type="ECO:0000256" key="2">
    <source>
        <dbReference type="ARBA" id="ARBA00022517"/>
    </source>
</evidence>
<sequence>MYLKYYLDEEGKRVYTLKKTSSDGRNTLSAHPARFSEADKNSKYRLLIKKQILKMLLWEWRRLLRQRFRSTPKTPVTYKAVLKKKIMLSFVVFSISWHFLGDFITDNLFFHKDEETDEVIFTPPRVVKEERERRLREHHEKNAPISQHNFVYDA</sequence>
<comment type="caution">
    <text evidence="6">The sequence shown here is derived from an EMBL/GenBank/DDBJ whole genome shotgun (WGS) entry which is preliminary data.</text>
</comment>
<comment type="similarity">
    <text evidence="1">Belongs to the NOP10 family.</text>
</comment>
<dbReference type="Gene3D" id="4.10.80.300">
    <property type="match status" value="1"/>
</dbReference>
<evidence type="ECO:0000256" key="3">
    <source>
        <dbReference type="ARBA" id="ARBA00022552"/>
    </source>
</evidence>
<dbReference type="EMBL" id="CAJFCV020000001">
    <property type="protein sequence ID" value="CAG9084143.1"/>
    <property type="molecule type" value="Genomic_DNA"/>
</dbReference>
<dbReference type="EMBL" id="CAJFDI010000001">
    <property type="protein sequence ID" value="CAD5209249.1"/>
    <property type="molecule type" value="Genomic_DNA"/>
</dbReference>
<evidence type="ECO:0000313" key="6">
    <source>
        <dbReference type="EMBL" id="CAD5209249.1"/>
    </source>
</evidence>
<dbReference type="PANTHER" id="PTHR13305">
    <property type="entry name" value="RIBOSOME BIOGENESIS PROTEIN NOP10"/>
    <property type="match status" value="1"/>
</dbReference>
<organism evidence="6 7">
    <name type="scientific">Bursaphelenchus xylophilus</name>
    <name type="common">Pinewood nematode worm</name>
    <name type="synonym">Aphelenchoides xylophilus</name>
    <dbReference type="NCBI Taxonomy" id="6326"/>
    <lineage>
        <taxon>Eukaryota</taxon>
        <taxon>Metazoa</taxon>
        <taxon>Ecdysozoa</taxon>
        <taxon>Nematoda</taxon>
        <taxon>Chromadorea</taxon>
        <taxon>Rhabditida</taxon>
        <taxon>Tylenchina</taxon>
        <taxon>Tylenchomorpha</taxon>
        <taxon>Aphelenchoidea</taxon>
        <taxon>Aphelenchoididae</taxon>
        <taxon>Bursaphelenchus</taxon>
    </lineage>
</organism>
<dbReference type="GO" id="GO:0031118">
    <property type="term" value="P:rRNA pseudouridine synthesis"/>
    <property type="evidence" value="ECO:0007669"/>
    <property type="project" value="TreeGrafter"/>
</dbReference>
<proteinExistence type="inferred from homology"/>
<dbReference type="InterPro" id="IPR007264">
    <property type="entry name" value="H/ACA_rnp_Nop10"/>
</dbReference>
<keyword evidence="4" id="KW-0687">Ribonucleoprotein</keyword>
<accession>A0A7I8XBH6</accession>
<evidence type="ECO:0000256" key="4">
    <source>
        <dbReference type="ARBA" id="ARBA00023274"/>
    </source>
</evidence>
<dbReference type="SMR" id="A0A7I8XBH6"/>
<dbReference type="Proteomes" id="UP000659654">
    <property type="component" value="Unassembled WGS sequence"/>
</dbReference>
<dbReference type="Pfam" id="PF04135">
    <property type="entry name" value="Nop10p"/>
    <property type="match status" value="1"/>
</dbReference>
<dbReference type="Proteomes" id="UP000582659">
    <property type="component" value="Unassembled WGS sequence"/>
</dbReference>
<dbReference type="GO" id="GO:0031429">
    <property type="term" value="C:box H/ACA snoRNP complex"/>
    <property type="evidence" value="ECO:0007669"/>
    <property type="project" value="TreeGrafter"/>
</dbReference>
<evidence type="ECO:0000256" key="5">
    <source>
        <dbReference type="ARBA" id="ARBA00030185"/>
    </source>
</evidence>
<dbReference type="GO" id="GO:0070034">
    <property type="term" value="F:telomerase RNA binding"/>
    <property type="evidence" value="ECO:0007669"/>
    <property type="project" value="TreeGrafter"/>
</dbReference>
<dbReference type="AlphaFoldDB" id="A0A7I8XBH6"/>
<gene>
    <name evidence="6" type="ORF">BXYJ_LOCUS1348</name>
</gene>
<evidence type="ECO:0000313" key="7">
    <source>
        <dbReference type="Proteomes" id="UP000659654"/>
    </source>
</evidence>
<dbReference type="GO" id="GO:0031120">
    <property type="term" value="P:snRNA pseudouridine synthesis"/>
    <property type="evidence" value="ECO:0007669"/>
    <property type="project" value="TreeGrafter"/>
</dbReference>
<dbReference type="GO" id="GO:0030515">
    <property type="term" value="F:snoRNA binding"/>
    <property type="evidence" value="ECO:0007669"/>
    <property type="project" value="InterPro"/>
</dbReference>
<keyword evidence="3" id="KW-0698">rRNA processing</keyword>
<keyword evidence="2" id="KW-0690">Ribosome biogenesis</keyword>
<dbReference type="OrthoDB" id="13807at2759"/>
<evidence type="ECO:0000256" key="1">
    <source>
        <dbReference type="ARBA" id="ARBA00009462"/>
    </source>
</evidence>
<keyword evidence="7" id="KW-1185">Reference proteome</keyword>